<dbReference type="Proteomes" id="UP000248975">
    <property type="component" value="Unassembled WGS sequence"/>
</dbReference>
<proteinExistence type="predicted"/>
<dbReference type="PROSITE" id="PS51257">
    <property type="entry name" value="PROKAR_LIPOPROTEIN"/>
    <property type="match status" value="1"/>
</dbReference>
<evidence type="ECO:0000313" key="2">
    <source>
        <dbReference type="Proteomes" id="UP000248975"/>
    </source>
</evidence>
<comment type="caution">
    <text evidence="1">The sequence shown here is derived from an EMBL/GenBank/DDBJ whole genome shotgun (WGS) entry which is preliminary data.</text>
</comment>
<sequence length="100" mass="10975">MSSEFRRTALVIVAALIVTGCGKLTVQQAESRCLLEARQVRNPFAGSEVAVGTGYKATIDLTISTDYLNGRDPNDVFASCVRRRSGQLPTRPVYDQPGWR</sequence>
<dbReference type="AlphaFoldDB" id="A0A2W5TLZ6"/>
<reference evidence="1 2" key="1">
    <citation type="submission" date="2017-08" db="EMBL/GenBank/DDBJ databases">
        <title>Infants hospitalized years apart are colonized by the same room-sourced microbial strains.</title>
        <authorList>
            <person name="Brooks B."/>
            <person name="Olm M.R."/>
            <person name="Firek B.A."/>
            <person name="Baker R."/>
            <person name="Thomas B.C."/>
            <person name="Morowitz M.J."/>
            <person name="Banfield J.F."/>
        </authorList>
    </citation>
    <scope>NUCLEOTIDE SEQUENCE [LARGE SCALE GENOMIC DNA]</scope>
    <source>
        <strain evidence="1">S2_003_000_R2_11</strain>
    </source>
</reference>
<protein>
    <recommendedName>
        <fullName evidence="3">Lipoprotein</fullName>
    </recommendedName>
</protein>
<evidence type="ECO:0008006" key="3">
    <source>
        <dbReference type="Google" id="ProtNLM"/>
    </source>
</evidence>
<gene>
    <name evidence="1" type="ORF">DI533_14260</name>
</gene>
<accession>A0A2W5TLZ6</accession>
<dbReference type="EMBL" id="QFQS01000003">
    <property type="protein sequence ID" value="PZQ96747.1"/>
    <property type="molecule type" value="Genomic_DNA"/>
</dbReference>
<organism evidence="1 2">
    <name type="scientific">Cereibacter sphaeroides</name>
    <name type="common">Rhodobacter sphaeroides</name>
    <dbReference type="NCBI Taxonomy" id="1063"/>
    <lineage>
        <taxon>Bacteria</taxon>
        <taxon>Pseudomonadati</taxon>
        <taxon>Pseudomonadota</taxon>
        <taxon>Alphaproteobacteria</taxon>
        <taxon>Rhodobacterales</taxon>
        <taxon>Paracoccaceae</taxon>
        <taxon>Cereibacter</taxon>
    </lineage>
</organism>
<name>A0A2W5TLZ6_CERSP</name>
<evidence type="ECO:0000313" key="1">
    <source>
        <dbReference type="EMBL" id="PZQ96747.1"/>
    </source>
</evidence>